<accession>A0ABR0SD84</accession>
<dbReference type="InterPro" id="IPR053008">
    <property type="entry name" value="Phomopsin_biosynth_assoc"/>
</dbReference>
<dbReference type="EMBL" id="JAVFKD010000014">
    <property type="protein sequence ID" value="KAK5989601.1"/>
    <property type="molecule type" value="Genomic_DNA"/>
</dbReference>
<keyword evidence="1" id="KW-1133">Transmembrane helix</keyword>
<comment type="caution">
    <text evidence="2">The sequence shown here is derived from an EMBL/GenBank/DDBJ whole genome shotgun (WGS) entry which is preliminary data.</text>
</comment>
<name>A0ABR0SD84_9HYPO</name>
<evidence type="ECO:0000256" key="1">
    <source>
        <dbReference type="SAM" id="Phobius"/>
    </source>
</evidence>
<protein>
    <submittedName>
        <fullName evidence="2">Uncharacterized protein</fullName>
    </submittedName>
</protein>
<keyword evidence="1" id="KW-0472">Membrane</keyword>
<dbReference type="Proteomes" id="UP001338125">
    <property type="component" value="Unassembled WGS sequence"/>
</dbReference>
<gene>
    <name evidence="2" type="ORF">PT974_07855</name>
</gene>
<keyword evidence="3" id="KW-1185">Reference proteome</keyword>
<organism evidence="2 3">
    <name type="scientific">Cladobotryum mycophilum</name>
    <dbReference type="NCBI Taxonomy" id="491253"/>
    <lineage>
        <taxon>Eukaryota</taxon>
        <taxon>Fungi</taxon>
        <taxon>Dikarya</taxon>
        <taxon>Ascomycota</taxon>
        <taxon>Pezizomycotina</taxon>
        <taxon>Sordariomycetes</taxon>
        <taxon>Hypocreomycetidae</taxon>
        <taxon>Hypocreales</taxon>
        <taxon>Hypocreaceae</taxon>
        <taxon>Cladobotryum</taxon>
    </lineage>
</organism>
<reference evidence="2 3" key="1">
    <citation type="submission" date="2024-01" db="EMBL/GenBank/DDBJ databases">
        <title>Complete genome of Cladobotryum mycophilum ATHUM6906.</title>
        <authorList>
            <person name="Christinaki A.C."/>
            <person name="Myridakis A.I."/>
            <person name="Kouvelis V.N."/>
        </authorList>
    </citation>
    <scope>NUCLEOTIDE SEQUENCE [LARGE SCALE GENOMIC DNA]</scope>
    <source>
        <strain evidence="2 3">ATHUM6906</strain>
    </source>
</reference>
<dbReference type="PANTHER" id="PTHR35896">
    <property type="entry name" value="IG-LIKE DOMAIN-CONTAINING PROTEIN"/>
    <property type="match status" value="1"/>
</dbReference>
<feature type="transmembrane region" description="Helical" evidence="1">
    <location>
        <begin position="49"/>
        <end position="71"/>
    </location>
</feature>
<evidence type="ECO:0000313" key="3">
    <source>
        <dbReference type="Proteomes" id="UP001338125"/>
    </source>
</evidence>
<dbReference type="PANTHER" id="PTHR35896:SF3">
    <property type="entry name" value="MAJOR FACILITATOR SUPERFAMILY TRANSPORTER"/>
    <property type="match status" value="1"/>
</dbReference>
<keyword evidence="1" id="KW-0812">Transmembrane</keyword>
<evidence type="ECO:0000313" key="2">
    <source>
        <dbReference type="EMBL" id="KAK5989601.1"/>
    </source>
</evidence>
<sequence>MPSNSSSPSSEPFIPKNDKDEFLDIKTSDEEDAEFFIPRARPKSRLRIILSYMFKIIVIALAIYGLITVAISTTVRIRKARVPLCSCGSSIAEALTMGCKYDSLSTSWLPPHCRDDELTDLFEKSGPGPNGEWNYYASNMNASRIFTLEEMANLAEKPDSERQAWATIEWHDKHCFFTLLKQARGKSKMQYTGFPSATAHAVHCAMGMAEGRPGKQILVSMNPGFGDASPEDLKKMKMMMGHQHQ</sequence>
<proteinExistence type="predicted"/>